<dbReference type="AlphaFoldDB" id="A0A3E3EH77"/>
<dbReference type="Proteomes" id="UP000261032">
    <property type="component" value="Unassembled WGS sequence"/>
</dbReference>
<evidence type="ECO:0000313" key="1">
    <source>
        <dbReference type="EMBL" id="RGD87119.1"/>
    </source>
</evidence>
<sequence>MSYIDLLDRKKSIQAARHEMNHFSDLYKLHEFKDNYEIGSGTGNDSVISIINCLNYDAKEINKIDRRDRQLEYIQKVLKAISKLRDKDELEYIYYKYVKFLRNFEIDEIMGRSSRSRERVASNALFNMALLLNVEVYEGEDNA</sequence>
<evidence type="ECO:0000313" key="2">
    <source>
        <dbReference type="Proteomes" id="UP000261032"/>
    </source>
</evidence>
<comment type="caution">
    <text evidence="1">The sequence shown here is derived from an EMBL/GenBank/DDBJ whole genome shotgun (WGS) entry which is preliminary data.</text>
</comment>
<name>A0A3E3EH77_9FIRM</name>
<gene>
    <name evidence="1" type="ORF">DXB93_00100</name>
</gene>
<organism evidence="1 2">
    <name type="scientific">Thomasclavelia ramosa</name>
    <dbReference type="NCBI Taxonomy" id="1547"/>
    <lineage>
        <taxon>Bacteria</taxon>
        <taxon>Bacillati</taxon>
        <taxon>Bacillota</taxon>
        <taxon>Erysipelotrichia</taxon>
        <taxon>Erysipelotrichales</taxon>
        <taxon>Coprobacillaceae</taxon>
        <taxon>Thomasclavelia</taxon>
    </lineage>
</organism>
<accession>A0A3E3EH77</accession>
<proteinExistence type="predicted"/>
<evidence type="ECO:0008006" key="3">
    <source>
        <dbReference type="Google" id="ProtNLM"/>
    </source>
</evidence>
<dbReference type="EMBL" id="QUSL01000001">
    <property type="protein sequence ID" value="RGD87119.1"/>
    <property type="molecule type" value="Genomic_DNA"/>
</dbReference>
<protein>
    <recommendedName>
        <fullName evidence="3">Phage transcriptional regulator, ArpU family</fullName>
    </recommendedName>
</protein>
<dbReference type="RefSeq" id="WP_008790983.1">
    <property type="nucleotide sequence ID" value="NZ_CP083622.1"/>
</dbReference>
<reference evidence="1 2" key="1">
    <citation type="submission" date="2018-08" db="EMBL/GenBank/DDBJ databases">
        <title>A genome reference for cultivated species of the human gut microbiota.</title>
        <authorList>
            <person name="Zou Y."/>
            <person name="Xue W."/>
            <person name="Luo G."/>
        </authorList>
    </citation>
    <scope>NUCLEOTIDE SEQUENCE [LARGE SCALE GENOMIC DNA]</scope>
    <source>
        <strain evidence="1 2">OM06-4</strain>
    </source>
</reference>